<protein>
    <submittedName>
        <fullName evidence="1">Uncharacterized protein</fullName>
    </submittedName>
</protein>
<comment type="caution">
    <text evidence="1">The sequence shown here is derived from an EMBL/GenBank/DDBJ whole genome shotgun (WGS) entry which is preliminary data.</text>
</comment>
<evidence type="ECO:0000313" key="1">
    <source>
        <dbReference type="EMBL" id="MPC54371.1"/>
    </source>
</evidence>
<dbReference type="Proteomes" id="UP000324222">
    <property type="component" value="Unassembled WGS sequence"/>
</dbReference>
<proteinExistence type="predicted"/>
<name>A0A5B7G3E3_PORTR</name>
<gene>
    <name evidence="1" type="ORF">E2C01_048282</name>
</gene>
<reference evidence="1 2" key="1">
    <citation type="submission" date="2019-05" db="EMBL/GenBank/DDBJ databases">
        <title>Another draft genome of Portunus trituberculatus and its Hox gene families provides insights of decapod evolution.</title>
        <authorList>
            <person name="Jeong J.-H."/>
            <person name="Song I."/>
            <person name="Kim S."/>
            <person name="Choi T."/>
            <person name="Kim D."/>
            <person name="Ryu S."/>
            <person name="Kim W."/>
        </authorList>
    </citation>
    <scope>NUCLEOTIDE SEQUENCE [LARGE SCALE GENOMIC DNA]</scope>
    <source>
        <tissue evidence="1">Muscle</tissue>
    </source>
</reference>
<dbReference type="OrthoDB" id="7477527at2759"/>
<accession>A0A5B7G3E3</accession>
<dbReference type="AlphaFoldDB" id="A0A5B7G3E3"/>
<dbReference type="EMBL" id="VSRR010012301">
    <property type="protein sequence ID" value="MPC54371.1"/>
    <property type="molecule type" value="Genomic_DNA"/>
</dbReference>
<sequence length="291" mass="32291">MNGSKSSVFARPCLVVGSKSASESAASGTNPILRCFPARLWSSPGRFSGFRSLDCGRAGPPLKSSGGFGSLSGSPEFSAGLVRISGVCDVQQLNSGRLSQEVLGHAFRTSVSLSRDSSPVVQEPVHLSEPCFHSRTLQVYRKVFQLWGSPLVDLFATALTCRLPLYVSPLPDQEAWRQDAFSFSWDGLDLYAFPPFALIRRVLVRVCESQAVHMTLVAPLWPQGDWFPLLLDLLMDKSWVLPMWQSLLQQPHRPLFHGSPEKLHLYAWQLSSVSSEREVFRARLLNSCLDQ</sequence>
<evidence type="ECO:0000313" key="2">
    <source>
        <dbReference type="Proteomes" id="UP000324222"/>
    </source>
</evidence>
<organism evidence="1 2">
    <name type="scientific">Portunus trituberculatus</name>
    <name type="common">Swimming crab</name>
    <name type="synonym">Neptunus trituberculatus</name>
    <dbReference type="NCBI Taxonomy" id="210409"/>
    <lineage>
        <taxon>Eukaryota</taxon>
        <taxon>Metazoa</taxon>
        <taxon>Ecdysozoa</taxon>
        <taxon>Arthropoda</taxon>
        <taxon>Crustacea</taxon>
        <taxon>Multicrustacea</taxon>
        <taxon>Malacostraca</taxon>
        <taxon>Eumalacostraca</taxon>
        <taxon>Eucarida</taxon>
        <taxon>Decapoda</taxon>
        <taxon>Pleocyemata</taxon>
        <taxon>Brachyura</taxon>
        <taxon>Eubrachyura</taxon>
        <taxon>Portunoidea</taxon>
        <taxon>Portunidae</taxon>
        <taxon>Portuninae</taxon>
        <taxon>Portunus</taxon>
    </lineage>
</organism>
<keyword evidence="2" id="KW-1185">Reference proteome</keyword>